<dbReference type="Pfam" id="PF00072">
    <property type="entry name" value="Response_reg"/>
    <property type="match status" value="1"/>
</dbReference>
<dbReference type="PANTHER" id="PTHR37299">
    <property type="entry name" value="TRANSCRIPTIONAL REGULATOR-RELATED"/>
    <property type="match status" value="1"/>
</dbReference>
<dbReference type="Gene3D" id="2.40.50.1020">
    <property type="entry name" value="LytTr DNA-binding domain"/>
    <property type="match status" value="1"/>
</dbReference>
<dbReference type="Proteomes" id="UP000466848">
    <property type="component" value="Chromosome"/>
</dbReference>
<evidence type="ECO:0000313" key="7">
    <source>
        <dbReference type="Proteomes" id="UP000466848"/>
    </source>
</evidence>
<evidence type="ECO:0000259" key="4">
    <source>
        <dbReference type="PROSITE" id="PS50110"/>
    </source>
</evidence>
<dbReference type="PANTHER" id="PTHR37299:SF1">
    <property type="entry name" value="STAGE 0 SPORULATION PROTEIN A HOMOLOG"/>
    <property type="match status" value="1"/>
</dbReference>
<dbReference type="PROSITE" id="PS50110">
    <property type="entry name" value="RESPONSE_REGULATORY"/>
    <property type="match status" value="1"/>
</dbReference>
<dbReference type="AlphaFoldDB" id="A0A858BSA9"/>
<sequence length="238" mass="27254">MNILICDNMPEEAAELNALLQDSGFQVHTNQFHHAPDVLDFIRTGTLVDLCFLDIVMPEMNGIKLAEALRQSGYAGEIVFLSTSKEYGPESYTVGAFSYLLKPPTSESVRDVLFKLEQSHICTDQAELWVDISGRKKGIQYRNISYVEVIRHVVYFRMTDGGEVGVNATFSEIAAELLLDPRFIQCHRSFVVNMQDIDEISEREIVTRSGTRIAISRTYRNTRNKFYKWKFRKGHTDE</sequence>
<dbReference type="PROSITE" id="PS50930">
    <property type="entry name" value="HTH_LYTTR"/>
    <property type="match status" value="1"/>
</dbReference>
<evidence type="ECO:0000259" key="5">
    <source>
        <dbReference type="PROSITE" id="PS50930"/>
    </source>
</evidence>
<dbReference type="InterPro" id="IPR001789">
    <property type="entry name" value="Sig_transdc_resp-reg_receiver"/>
</dbReference>
<dbReference type="CDD" id="cd00156">
    <property type="entry name" value="REC"/>
    <property type="match status" value="1"/>
</dbReference>
<keyword evidence="3" id="KW-0597">Phosphoprotein</keyword>
<feature type="domain" description="Response regulatory" evidence="4">
    <location>
        <begin position="2"/>
        <end position="117"/>
    </location>
</feature>
<name>A0A858BSA9_9FIRM</name>
<dbReference type="SMART" id="SM00448">
    <property type="entry name" value="REC"/>
    <property type="match status" value="1"/>
</dbReference>
<dbReference type="Gene3D" id="3.40.50.2300">
    <property type="match status" value="1"/>
</dbReference>
<evidence type="ECO:0000256" key="2">
    <source>
        <dbReference type="ARBA" id="ARBA00024867"/>
    </source>
</evidence>
<dbReference type="EMBL" id="CP048649">
    <property type="protein sequence ID" value="QIB68793.1"/>
    <property type="molecule type" value="Genomic_DNA"/>
</dbReference>
<dbReference type="Pfam" id="PF04397">
    <property type="entry name" value="LytTR"/>
    <property type="match status" value="1"/>
</dbReference>
<dbReference type="KEGG" id="abut:Ami103574_05425"/>
<dbReference type="SUPFAM" id="SSF52172">
    <property type="entry name" value="CheY-like"/>
    <property type="match status" value="1"/>
</dbReference>
<feature type="modified residue" description="4-aspartylphosphate" evidence="3">
    <location>
        <position position="54"/>
    </location>
</feature>
<proteinExistence type="predicted"/>
<feature type="domain" description="HTH LytTR-type" evidence="5">
    <location>
        <begin position="128"/>
        <end position="200"/>
    </location>
</feature>
<dbReference type="InterPro" id="IPR011006">
    <property type="entry name" value="CheY-like_superfamily"/>
</dbReference>
<dbReference type="RefSeq" id="WP_163065656.1">
    <property type="nucleotide sequence ID" value="NZ_CP048649.1"/>
</dbReference>
<gene>
    <name evidence="6" type="ORF">Ami103574_05425</name>
</gene>
<comment type="function">
    <text evidence="2">May play the central regulatory role in sporulation. It may be an element of the effector pathway responsible for the activation of sporulation genes in response to nutritional stress. Spo0A may act in concert with spo0H (a sigma factor) to control the expression of some genes that are critical to the sporulation process.</text>
</comment>
<evidence type="ECO:0000313" key="6">
    <source>
        <dbReference type="EMBL" id="QIB68793.1"/>
    </source>
</evidence>
<evidence type="ECO:0000256" key="3">
    <source>
        <dbReference type="PROSITE-ProRule" id="PRU00169"/>
    </source>
</evidence>
<keyword evidence="7" id="KW-1185">Reference proteome</keyword>
<organism evidence="6 7">
    <name type="scientific">Aminipila butyrica</name>
    <dbReference type="NCBI Taxonomy" id="433296"/>
    <lineage>
        <taxon>Bacteria</taxon>
        <taxon>Bacillati</taxon>
        <taxon>Bacillota</taxon>
        <taxon>Clostridia</taxon>
        <taxon>Peptostreptococcales</taxon>
        <taxon>Anaerovoracaceae</taxon>
        <taxon>Aminipila</taxon>
    </lineage>
</organism>
<dbReference type="InterPro" id="IPR046947">
    <property type="entry name" value="LytR-like"/>
</dbReference>
<dbReference type="SMART" id="SM00850">
    <property type="entry name" value="LytTR"/>
    <property type="match status" value="1"/>
</dbReference>
<dbReference type="GO" id="GO:0003677">
    <property type="term" value="F:DNA binding"/>
    <property type="evidence" value="ECO:0007669"/>
    <property type="project" value="InterPro"/>
</dbReference>
<dbReference type="GO" id="GO:0000156">
    <property type="term" value="F:phosphorelay response regulator activity"/>
    <property type="evidence" value="ECO:0007669"/>
    <property type="project" value="InterPro"/>
</dbReference>
<dbReference type="InterPro" id="IPR007492">
    <property type="entry name" value="LytTR_DNA-bd_dom"/>
</dbReference>
<protein>
    <recommendedName>
        <fullName evidence="1">Stage 0 sporulation protein A homolog</fullName>
    </recommendedName>
</protein>
<reference evidence="6 7" key="1">
    <citation type="submission" date="2020-02" db="EMBL/GenBank/DDBJ databases">
        <authorList>
            <person name="Kim Y.B."/>
            <person name="Roh S.W."/>
        </authorList>
    </citation>
    <scope>NUCLEOTIDE SEQUENCE [LARGE SCALE GENOMIC DNA]</scope>
    <source>
        <strain evidence="6 7">DSM 103574</strain>
    </source>
</reference>
<evidence type="ECO:0000256" key="1">
    <source>
        <dbReference type="ARBA" id="ARBA00018672"/>
    </source>
</evidence>
<accession>A0A858BSA9</accession>